<feature type="domain" description="C2" evidence="2">
    <location>
        <begin position="156"/>
        <end position="274"/>
    </location>
</feature>
<sequence>MTSDSQLLTFEEDDPAEPLELAVKEVTSVVKSAGEKVVSCNVVGDSVKFLVAVSAPLPAAAEPQSYFVKLSPVHLQLQLYVKDKGEDVKVEWFLINTDEINFEIQPAVQEEQTAGTCAISETLRDVLKNLFSSASPSVVLSVRPADTKEVQNVQNTSLLPQGTSPPKPPRAHELRLLVRNIEVKLSDLCAAVRGSTDLVCIVQLNDPMQKFSSSVAKNAAHPFWKEEFIFELSAKSKALQLQIAEDGKLDSPLSGKVTVPLDLFRKQPSGQHSFALTSGARESSSEPGLGSISAEVLLALAGVGFSFIESSELKARQVSSPVLATKIEKDRTVMPCGTVVTTVTAVRTKPRLEGRASPLSTELLVLNGTDPVAEAAIRQLSESAKQKLKSPRKKSTIIISGVSKTSLSQDSEASLMMDYAAAMDSSCREADPPTVEEAVAKITSDKKQPLSASERVPGTDPQQSTHKAWGLENGSQQWDTSTLLDQTSEEISGSSLSVSETGSMKKSKGGILKKSAKLFFRRQHHQKDPGMSQSHNDLVFLQQPLSEESRKKGGTLSRILSKKLLSRNKSKNKLNVKADQSHHGGRSTA</sequence>
<evidence type="ECO:0000256" key="1">
    <source>
        <dbReference type="SAM" id="MobiDB-lite"/>
    </source>
</evidence>
<dbReference type="PANTHER" id="PTHR21119">
    <property type="entry name" value="C2 DOMAIN-CONTAINING PROTEIN"/>
    <property type="match status" value="1"/>
</dbReference>
<keyword evidence="5" id="KW-1185">Reference proteome</keyword>
<feature type="region of interest" description="Disordered" evidence="1">
    <location>
        <begin position="541"/>
        <end position="589"/>
    </location>
</feature>
<name>A0A835TUJ8_9PASS</name>
<dbReference type="SMART" id="SM00239">
    <property type="entry name" value="C2"/>
    <property type="match status" value="1"/>
</dbReference>
<dbReference type="AlphaFoldDB" id="A0A835TUJ8"/>
<dbReference type="Proteomes" id="UP000618051">
    <property type="component" value="Unassembled WGS sequence"/>
</dbReference>
<gene>
    <name evidence="4" type="ORF">IHE44_0004949</name>
    <name evidence="3" type="ORF">IHE44_014322</name>
</gene>
<organism evidence="3">
    <name type="scientific">Lamprotornis superbus</name>
    <dbReference type="NCBI Taxonomy" id="245042"/>
    <lineage>
        <taxon>Eukaryota</taxon>
        <taxon>Metazoa</taxon>
        <taxon>Chordata</taxon>
        <taxon>Craniata</taxon>
        <taxon>Vertebrata</taxon>
        <taxon>Euteleostomi</taxon>
        <taxon>Archelosauria</taxon>
        <taxon>Archosauria</taxon>
        <taxon>Dinosauria</taxon>
        <taxon>Saurischia</taxon>
        <taxon>Theropoda</taxon>
        <taxon>Coelurosauria</taxon>
        <taxon>Aves</taxon>
        <taxon>Neognathae</taxon>
        <taxon>Neoaves</taxon>
        <taxon>Telluraves</taxon>
        <taxon>Australaves</taxon>
        <taxon>Passeriformes</taxon>
        <taxon>Sturnidae</taxon>
        <taxon>Lamprotornis</taxon>
    </lineage>
</organism>
<evidence type="ECO:0000313" key="4">
    <source>
        <dbReference type="EMBL" id="KAI1241476.1"/>
    </source>
</evidence>
<dbReference type="EMBL" id="JADDUC010000086">
    <property type="protein sequence ID" value="KAG0119431.1"/>
    <property type="molecule type" value="Genomic_DNA"/>
</dbReference>
<evidence type="ECO:0000259" key="2">
    <source>
        <dbReference type="PROSITE" id="PS50004"/>
    </source>
</evidence>
<feature type="compositionally biased region" description="Low complexity" evidence="1">
    <location>
        <begin position="489"/>
        <end position="502"/>
    </location>
</feature>
<protein>
    <recommendedName>
        <fullName evidence="2">C2 domain-containing protein</fullName>
    </recommendedName>
</protein>
<dbReference type="InterPro" id="IPR000008">
    <property type="entry name" value="C2_dom"/>
</dbReference>
<dbReference type="Gene3D" id="2.60.40.150">
    <property type="entry name" value="C2 domain"/>
    <property type="match status" value="1"/>
</dbReference>
<dbReference type="Pfam" id="PF18696">
    <property type="entry name" value="SMP_C2CD2L"/>
    <property type="match status" value="1"/>
</dbReference>
<feature type="compositionally biased region" description="Basic residues" evidence="1">
    <location>
        <begin position="560"/>
        <end position="574"/>
    </location>
</feature>
<dbReference type="Pfam" id="PF00168">
    <property type="entry name" value="C2"/>
    <property type="match status" value="1"/>
</dbReference>
<reference evidence="4" key="3">
    <citation type="submission" date="2022-01" db="EMBL/GenBank/DDBJ databases">
        <authorList>
            <person name="Rubenstein D.R."/>
        </authorList>
    </citation>
    <scope>NUCLEOTIDE SEQUENCE</scope>
    <source>
        <strain evidence="4">SS15</strain>
        <tissue evidence="4">Liver</tissue>
    </source>
</reference>
<feature type="region of interest" description="Disordered" evidence="1">
    <location>
        <begin position="489"/>
        <end position="509"/>
    </location>
</feature>
<dbReference type="InterPro" id="IPR040885">
    <property type="entry name" value="SMP_C2CD2L"/>
</dbReference>
<comment type="caution">
    <text evidence="3">The sequence shown here is derived from an EMBL/GenBank/DDBJ whole genome shotgun (WGS) entry which is preliminary data.</text>
</comment>
<dbReference type="OrthoDB" id="9976063at2759"/>
<dbReference type="InterPro" id="IPR035892">
    <property type="entry name" value="C2_domain_sf"/>
</dbReference>
<dbReference type="SUPFAM" id="SSF49562">
    <property type="entry name" value="C2 domain (Calcium/lipid-binding domain, CaLB)"/>
    <property type="match status" value="1"/>
</dbReference>
<proteinExistence type="predicted"/>
<feature type="region of interest" description="Disordered" evidence="1">
    <location>
        <begin position="443"/>
        <end position="475"/>
    </location>
</feature>
<dbReference type="InterPro" id="IPR039934">
    <property type="entry name" value="C2CD2/C2CD2L"/>
</dbReference>
<dbReference type="PANTHER" id="PTHR21119:SF7">
    <property type="entry name" value="C2 DOMAIN-CONTAINING PROTEIN 2"/>
    <property type="match status" value="1"/>
</dbReference>
<dbReference type="EMBL" id="JADDUC020000002">
    <property type="protein sequence ID" value="KAI1241476.1"/>
    <property type="molecule type" value="Genomic_DNA"/>
</dbReference>
<accession>A0A835TUJ8</accession>
<evidence type="ECO:0000313" key="5">
    <source>
        <dbReference type="Proteomes" id="UP000618051"/>
    </source>
</evidence>
<reference evidence="4 5" key="2">
    <citation type="journal article" date="2021" name="J. Hered.">
        <title>Feather Gene Expression Elucidates the Developmental Basis of Plumage Iridescence in African Starlings.</title>
        <authorList>
            <person name="Rubenstein D.R."/>
            <person name="Corvelo A."/>
            <person name="MacManes M.D."/>
            <person name="Maia R."/>
            <person name="Narzisi G."/>
            <person name="Rousaki A."/>
            <person name="Vandenabeele P."/>
            <person name="Shawkey M.D."/>
            <person name="Solomon J."/>
        </authorList>
    </citation>
    <scope>NUCLEOTIDE SEQUENCE [LARGE SCALE GENOMIC DNA]</scope>
    <source>
        <strain evidence="4">SS15</strain>
    </source>
</reference>
<reference evidence="3" key="1">
    <citation type="submission" date="2020-10" db="EMBL/GenBank/DDBJ databases">
        <title>Feather gene expression reveals the developmental basis of iridescence in African starlings.</title>
        <authorList>
            <person name="Rubenstein D.R."/>
        </authorList>
    </citation>
    <scope>NUCLEOTIDE SEQUENCE</scope>
    <source>
        <strain evidence="3">SS15</strain>
        <tissue evidence="3">Liver</tissue>
    </source>
</reference>
<evidence type="ECO:0000313" key="3">
    <source>
        <dbReference type="EMBL" id="KAG0119431.1"/>
    </source>
</evidence>
<dbReference type="PROSITE" id="PS50004">
    <property type="entry name" value="C2"/>
    <property type="match status" value="1"/>
</dbReference>